<sequence length="172" mass="18773">MVTDRSGDTWRPLVAALANDRVREAFARLTLGASADDALDGLSPSRRRHVVETLQRAGLVTADLRADGSAFARVLAAAPPPPRPTGADRFLSSEGRLVRYPSHPDERRDLLEALAHRVFAPGEVIDEPELNDRLAALTDDIPALRRHLVDHEIVERTRSGSEYSLVAASPQS</sequence>
<name>A0A031FUG5_9MICO</name>
<keyword evidence="3" id="KW-1185">Reference proteome</keyword>
<dbReference type="PATRIC" id="fig|273677.3.peg.1158"/>
<dbReference type="EMBL" id="JFYO01000004">
    <property type="protein sequence ID" value="EZP28198.1"/>
    <property type="molecule type" value="Genomic_DNA"/>
</dbReference>
<organism evidence="2 3">
    <name type="scientific">Microbacterium oleivorans</name>
    <dbReference type="NCBI Taxonomy" id="273677"/>
    <lineage>
        <taxon>Bacteria</taxon>
        <taxon>Bacillati</taxon>
        <taxon>Actinomycetota</taxon>
        <taxon>Actinomycetes</taxon>
        <taxon>Micrococcales</taxon>
        <taxon>Microbacteriaceae</taxon>
        <taxon>Microbacterium</taxon>
    </lineage>
</organism>
<feature type="domain" description="DUF2087" evidence="1">
    <location>
        <begin position="96"/>
        <end position="164"/>
    </location>
</feature>
<dbReference type="Proteomes" id="UP000024001">
    <property type="component" value="Unassembled WGS sequence"/>
</dbReference>
<dbReference type="Pfam" id="PF09860">
    <property type="entry name" value="DUF2087"/>
    <property type="match status" value="1"/>
</dbReference>
<dbReference type="InterPro" id="IPR018656">
    <property type="entry name" value="DUF2087"/>
</dbReference>
<dbReference type="OrthoDB" id="529288at2"/>
<protein>
    <recommendedName>
        <fullName evidence="1">DUF2087 domain-containing protein</fullName>
    </recommendedName>
</protein>
<dbReference type="eggNOG" id="COG3860">
    <property type="taxonomic scope" value="Bacteria"/>
</dbReference>
<gene>
    <name evidence="2" type="ORF">BW34_01175</name>
</gene>
<dbReference type="AlphaFoldDB" id="A0A031FUG5"/>
<evidence type="ECO:0000313" key="2">
    <source>
        <dbReference type="EMBL" id="EZP28198.1"/>
    </source>
</evidence>
<reference evidence="2 3" key="1">
    <citation type="submission" date="2014-03" db="EMBL/GenBank/DDBJ databases">
        <title>Draft Genome Sequences of 13 Willow Endophytes.</title>
        <authorList>
            <person name="Gan H.Y."/>
            <person name="Gan H.M."/>
            <person name="Savka M.A."/>
            <person name="Hudson A.O."/>
        </authorList>
    </citation>
    <scope>NUCLEOTIDE SEQUENCE [LARGE SCALE GENOMIC DNA]</scope>
    <source>
        <strain evidence="2 3">RIT293</strain>
    </source>
</reference>
<accession>A0A031FUG5</accession>
<evidence type="ECO:0000259" key="1">
    <source>
        <dbReference type="Pfam" id="PF09860"/>
    </source>
</evidence>
<comment type="caution">
    <text evidence="2">The sequence shown here is derived from an EMBL/GenBank/DDBJ whole genome shotgun (WGS) entry which is preliminary data.</text>
</comment>
<proteinExistence type="predicted"/>
<dbReference type="RefSeq" id="WP_036310713.1">
    <property type="nucleotide sequence ID" value="NZ_JFYO01000004.1"/>
</dbReference>
<evidence type="ECO:0000313" key="3">
    <source>
        <dbReference type="Proteomes" id="UP000024001"/>
    </source>
</evidence>